<dbReference type="PROSITE" id="PS00107">
    <property type="entry name" value="PROTEIN_KINASE_ATP"/>
    <property type="match status" value="1"/>
</dbReference>
<keyword evidence="6 9" id="KW-0067">ATP-binding</keyword>
<dbReference type="EC" id="2.7.11.1" evidence="1"/>
<dbReference type="GO" id="GO:0005794">
    <property type="term" value="C:Golgi apparatus"/>
    <property type="evidence" value="ECO:0007669"/>
    <property type="project" value="TreeGrafter"/>
</dbReference>
<evidence type="ECO:0000256" key="2">
    <source>
        <dbReference type="ARBA" id="ARBA00022527"/>
    </source>
</evidence>
<dbReference type="GO" id="GO:0005524">
    <property type="term" value="F:ATP binding"/>
    <property type="evidence" value="ECO:0007669"/>
    <property type="project" value="UniProtKB-UniRule"/>
</dbReference>
<dbReference type="InterPro" id="IPR000719">
    <property type="entry name" value="Prot_kinase_dom"/>
</dbReference>
<evidence type="ECO:0000256" key="4">
    <source>
        <dbReference type="ARBA" id="ARBA00022741"/>
    </source>
</evidence>
<organism evidence="11 12">
    <name type="scientific">Rhizophlyctis rosea</name>
    <dbReference type="NCBI Taxonomy" id="64517"/>
    <lineage>
        <taxon>Eukaryota</taxon>
        <taxon>Fungi</taxon>
        <taxon>Fungi incertae sedis</taxon>
        <taxon>Chytridiomycota</taxon>
        <taxon>Chytridiomycota incertae sedis</taxon>
        <taxon>Chytridiomycetes</taxon>
        <taxon>Rhizophlyctidales</taxon>
        <taxon>Rhizophlyctidaceae</taxon>
        <taxon>Rhizophlyctis</taxon>
    </lineage>
</organism>
<dbReference type="SMART" id="SM00220">
    <property type="entry name" value="S_TKc"/>
    <property type="match status" value="1"/>
</dbReference>
<comment type="caution">
    <text evidence="11">The sequence shown here is derived from an EMBL/GenBank/DDBJ whole genome shotgun (WGS) entry which is preliminary data.</text>
</comment>
<keyword evidence="3" id="KW-0808">Transferase</keyword>
<name>A0AAD5SGR6_9FUNG</name>
<evidence type="ECO:0000259" key="10">
    <source>
        <dbReference type="PROSITE" id="PS50011"/>
    </source>
</evidence>
<dbReference type="PROSITE" id="PS50011">
    <property type="entry name" value="PROTEIN_KINASE_DOM"/>
    <property type="match status" value="1"/>
</dbReference>
<evidence type="ECO:0000256" key="3">
    <source>
        <dbReference type="ARBA" id="ARBA00022679"/>
    </source>
</evidence>
<evidence type="ECO:0000256" key="6">
    <source>
        <dbReference type="ARBA" id="ARBA00022840"/>
    </source>
</evidence>
<evidence type="ECO:0000256" key="8">
    <source>
        <dbReference type="ARBA" id="ARBA00048679"/>
    </source>
</evidence>
<dbReference type="SUPFAM" id="SSF56112">
    <property type="entry name" value="Protein kinase-like (PK-like)"/>
    <property type="match status" value="1"/>
</dbReference>
<feature type="domain" description="Protein kinase" evidence="10">
    <location>
        <begin position="54"/>
        <end position="326"/>
    </location>
</feature>
<keyword evidence="2" id="KW-0723">Serine/threonine-protein kinase</keyword>
<dbReference type="PANTHER" id="PTHR45998">
    <property type="entry name" value="SERINE/THREONINE-PROTEIN KINASE 16"/>
    <property type="match status" value="1"/>
</dbReference>
<dbReference type="AlphaFoldDB" id="A0AAD5SGR6"/>
<feature type="binding site" evidence="9">
    <location>
        <position position="82"/>
    </location>
    <ligand>
        <name>ATP</name>
        <dbReference type="ChEBI" id="CHEBI:30616"/>
    </ligand>
</feature>
<evidence type="ECO:0000313" key="12">
    <source>
        <dbReference type="Proteomes" id="UP001212841"/>
    </source>
</evidence>
<keyword evidence="4 9" id="KW-0547">Nucleotide-binding</keyword>
<comment type="catalytic activity">
    <reaction evidence="7">
        <text>L-threonyl-[protein] + ATP = O-phospho-L-threonyl-[protein] + ADP + H(+)</text>
        <dbReference type="Rhea" id="RHEA:46608"/>
        <dbReference type="Rhea" id="RHEA-COMP:11060"/>
        <dbReference type="Rhea" id="RHEA-COMP:11605"/>
        <dbReference type="ChEBI" id="CHEBI:15378"/>
        <dbReference type="ChEBI" id="CHEBI:30013"/>
        <dbReference type="ChEBI" id="CHEBI:30616"/>
        <dbReference type="ChEBI" id="CHEBI:61977"/>
        <dbReference type="ChEBI" id="CHEBI:456216"/>
        <dbReference type="EC" id="2.7.11.1"/>
    </reaction>
</comment>
<dbReference type="EMBL" id="JADGJD010000143">
    <property type="protein sequence ID" value="KAJ3054330.1"/>
    <property type="molecule type" value="Genomic_DNA"/>
</dbReference>
<dbReference type="PANTHER" id="PTHR45998:SF2">
    <property type="entry name" value="SERINE_THREONINE-PROTEIN KINASE 16"/>
    <property type="match status" value="1"/>
</dbReference>
<dbReference type="Proteomes" id="UP001212841">
    <property type="component" value="Unassembled WGS sequence"/>
</dbReference>
<evidence type="ECO:0000256" key="5">
    <source>
        <dbReference type="ARBA" id="ARBA00022777"/>
    </source>
</evidence>
<evidence type="ECO:0000256" key="1">
    <source>
        <dbReference type="ARBA" id="ARBA00012513"/>
    </source>
</evidence>
<dbReference type="Gene3D" id="1.10.510.10">
    <property type="entry name" value="Transferase(Phosphotransferase) domain 1"/>
    <property type="match status" value="1"/>
</dbReference>
<proteinExistence type="predicted"/>
<dbReference type="GO" id="GO:0004674">
    <property type="term" value="F:protein serine/threonine kinase activity"/>
    <property type="evidence" value="ECO:0007669"/>
    <property type="project" value="UniProtKB-KW"/>
</dbReference>
<keyword evidence="5 11" id="KW-0418">Kinase</keyword>
<dbReference type="InterPro" id="IPR017441">
    <property type="entry name" value="Protein_kinase_ATP_BS"/>
</dbReference>
<reference evidence="11" key="1">
    <citation type="submission" date="2020-05" db="EMBL/GenBank/DDBJ databases">
        <title>Phylogenomic resolution of chytrid fungi.</title>
        <authorList>
            <person name="Stajich J.E."/>
            <person name="Amses K."/>
            <person name="Simmons R."/>
            <person name="Seto K."/>
            <person name="Myers J."/>
            <person name="Bonds A."/>
            <person name="Quandt C.A."/>
            <person name="Barry K."/>
            <person name="Liu P."/>
            <person name="Grigoriev I."/>
            <person name="Longcore J.E."/>
            <person name="James T.Y."/>
        </authorList>
    </citation>
    <scope>NUCLEOTIDE SEQUENCE</scope>
    <source>
        <strain evidence="11">JEL0318</strain>
    </source>
</reference>
<comment type="catalytic activity">
    <reaction evidence="8">
        <text>L-seryl-[protein] + ATP = O-phospho-L-seryl-[protein] + ADP + H(+)</text>
        <dbReference type="Rhea" id="RHEA:17989"/>
        <dbReference type="Rhea" id="RHEA-COMP:9863"/>
        <dbReference type="Rhea" id="RHEA-COMP:11604"/>
        <dbReference type="ChEBI" id="CHEBI:15378"/>
        <dbReference type="ChEBI" id="CHEBI:29999"/>
        <dbReference type="ChEBI" id="CHEBI:30616"/>
        <dbReference type="ChEBI" id="CHEBI:83421"/>
        <dbReference type="ChEBI" id="CHEBI:456216"/>
        <dbReference type="EC" id="2.7.11.1"/>
    </reaction>
</comment>
<dbReference type="Pfam" id="PF00069">
    <property type="entry name" value="Pkinase"/>
    <property type="match status" value="1"/>
</dbReference>
<evidence type="ECO:0000313" key="11">
    <source>
        <dbReference type="EMBL" id="KAJ3054330.1"/>
    </source>
</evidence>
<gene>
    <name evidence="11" type="primary">STK16</name>
    <name evidence="11" type="ORF">HK097_002053</name>
</gene>
<accession>A0AAD5SGR6</accession>
<evidence type="ECO:0000256" key="9">
    <source>
        <dbReference type="PROSITE-ProRule" id="PRU10141"/>
    </source>
</evidence>
<dbReference type="InterPro" id="IPR052239">
    <property type="entry name" value="Ser/Thr-specific_kinases"/>
</dbReference>
<sequence>MPQFQQLQEETLPQSGPSAMDFLTNFLAALWSSIAAMFAGFKPAPVVSVNNKKYTVTRQLGEGGFSFVYLVRAADNQHYALKRIRIQLPEQEERLKNEIAAHKAIKSPHVVQLVDAEIVRDRPNGAIKEGLLLLPFYGNGTVQDMIDTTPAGQFMPLKTILHLAVGVCKGLEAFHSHNPPLAFRDLKPANVLVDENDSSVLMDLGSVAPARVRIASRREAIALQDLCAETATAPFRAPELFDPPSDGTVDEKSDIWALGCTMYAMAFRNSPFDGSMTAAVGGKVTFPSGPNPYGEHFKALLQWIIVADPVGRPDVLAVRQRIEALLAGIDFEV</sequence>
<protein>
    <recommendedName>
        <fullName evidence="1">non-specific serine/threonine protein kinase</fullName>
        <ecNumber evidence="1">2.7.11.1</ecNumber>
    </recommendedName>
</protein>
<keyword evidence="12" id="KW-1185">Reference proteome</keyword>
<dbReference type="InterPro" id="IPR011009">
    <property type="entry name" value="Kinase-like_dom_sf"/>
</dbReference>
<evidence type="ECO:0000256" key="7">
    <source>
        <dbReference type="ARBA" id="ARBA00047899"/>
    </source>
</evidence>